<accession>A0A9N7MXQ1</accession>
<dbReference type="EMBL" id="CACSLK010022323">
    <property type="protein sequence ID" value="CAA0822184.1"/>
    <property type="molecule type" value="Genomic_DNA"/>
</dbReference>
<reference evidence="2" key="1">
    <citation type="submission" date="2019-12" db="EMBL/GenBank/DDBJ databases">
        <authorList>
            <person name="Scholes J."/>
        </authorList>
    </citation>
    <scope>NUCLEOTIDE SEQUENCE</scope>
</reference>
<keyword evidence="3" id="KW-1185">Reference proteome</keyword>
<organism evidence="2 3">
    <name type="scientific">Striga hermonthica</name>
    <name type="common">Purple witchweed</name>
    <name type="synonym">Buchnera hermonthica</name>
    <dbReference type="NCBI Taxonomy" id="68872"/>
    <lineage>
        <taxon>Eukaryota</taxon>
        <taxon>Viridiplantae</taxon>
        <taxon>Streptophyta</taxon>
        <taxon>Embryophyta</taxon>
        <taxon>Tracheophyta</taxon>
        <taxon>Spermatophyta</taxon>
        <taxon>Magnoliopsida</taxon>
        <taxon>eudicotyledons</taxon>
        <taxon>Gunneridae</taxon>
        <taxon>Pentapetalae</taxon>
        <taxon>asterids</taxon>
        <taxon>lamiids</taxon>
        <taxon>Lamiales</taxon>
        <taxon>Orobanchaceae</taxon>
        <taxon>Buchnereae</taxon>
        <taxon>Striga</taxon>
    </lineage>
</organism>
<keyword evidence="1" id="KW-1133">Transmembrane helix</keyword>
<proteinExistence type="predicted"/>
<sequence>PRSLFLVHKETSLASILDALGLSSHNPRVAAYRCLHPKGLIIIDSLFLSETLRNQPCFEGNNLPVRSSLTPIDPFAPNGFLAFRKVPKVVDIHSIYRFNLRIHRFLPRFCIYVLDCLIVGPGVTIMLVTWDE</sequence>
<feature type="non-terminal residue" evidence="2">
    <location>
        <position position="1"/>
    </location>
</feature>
<dbReference type="Proteomes" id="UP001153555">
    <property type="component" value="Unassembled WGS sequence"/>
</dbReference>
<keyword evidence="1" id="KW-0472">Membrane</keyword>
<evidence type="ECO:0000256" key="1">
    <source>
        <dbReference type="SAM" id="Phobius"/>
    </source>
</evidence>
<comment type="caution">
    <text evidence="2">The sequence shown here is derived from an EMBL/GenBank/DDBJ whole genome shotgun (WGS) entry which is preliminary data.</text>
</comment>
<evidence type="ECO:0000313" key="2">
    <source>
        <dbReference type="EMBL" id="CAA0822184.1"/>
    </source>
</evidence>
<gene>
    <name evidence="2" type="ORF">SHERM_19720</name>
</gene>
<feature type="transmembrane region" description="Helical" evidence="1">
    <location>
        <begin position="109"/>
        <end position="130"/>
    </location>
</feature>
<evidence type="ECO:0000313" key="3">
    <source>
        <dbReference type="Proteomes" id="UP001153555"/>
    </source>
</evidence>
<name>A0A9N7MXQ1_STRHE</name>
<feature type="non-terminal residue" evidence="2">
    <location>
        <position position="132"/>
    </location>
</feature>
<dbReference type="AlphaFoldDB" id="A0A9N7MXQ1"/>
<keyword evidence="1" id="KW-0812">Transmembrane</keyword>
<protein>
    <submittedName>
        <fullName evidence="2">Uncharacterized protein</fullName>
    </submittedName>
</protein>